<dbReference type="PRINTS" id="PR00911">
    <property type="entry name" value="GLHYDRLASE11"/>
</dbReference>
<dbReference type="FunFam" id="2.60.120.180:FF:000001">
    <property type="entry name" value="Endo-1,4-beta-xylanase"/>
    <property type="match status" value="1"/>
</dbReference>
<evidence type="ECO:0000256" key="7">
    <source>
        <dbReference type="ARBA" id="ARBA00022801"/>
    </source>
</evidence>
<dbReference type="PROSITE" id="PS00776">
    <property type="entry name" value="GH11_1"/>
    <property type="match status" value="1"/>
</dbReference>
<dbReference type="SUPFAM" id="SSF49899">
    <property type="entry name" value="Concanavalin A-like lectins/glucanases"/>
    <property type="match status" value="1"/>
</dbReference>
<dbReference type="PROSITE" id="PS51164">
    <property type="entry name" value="CBM1_2"/>
    <property type="match status" value="1"/>
</dbReference>
<evidence type="ECO:0000256" key="4">
    <source>
        <dbReference type="ARBA" id="ARBA00012590"/>
    </source>
</evidence>
<dbReference type="Pfam" id="PF00457">
    <property type="entry name" value="Glyco_hydro_11"/>
    <property type="match status" value="1"/>
</dbReference>
<dbReference type="EC" id="3.2.1.8" evidence="4 11"/>
<dbReference type="InterPro" id="IPR013320">
    <property type="entry name" value="ConA-like_dom_sf"/>
</dbReference>
<dbReference type="GO" id="GO:0045493">
    <property type="term" value="P:xylan catabolic process"/>
    <property type="evidence" value="ECO:0007669"/>
    <property type="project" value="UniProtKB-UniRule"/>
</dbReference>
<evidence type="ECO:0000313" key="18">
    <source>
        <dbReference type="Proteomes" id="UP001375240"/>
    </source>
</evidence>
<protein>
    <recommendedName>
        <fullName evidence="4 11">Endo-1,4-beta-xylanase</fullName>
        <ecNumber evidence="4 11">3.2.1.8</ecNumber>
    </recommendedName>
</protein>
<comment type="caution">
    <text evidence="17">The sequence shown here is derived from an EMBL/GenBank/DDBJ whole genome shotgun (WGS) entry which is preliminary data.</text>
</comment>
<dbReference type="GO" id="GO:0005576">
    <property type="term" value="C:extracellular region"/>
    <property type="evidence" value="ECO:0007669"/>
    <property type="project" value="InterPro"/>
</dbReference>
<feature type="chain" id="PRO_5043350824" description="Endo-1,4-beta-xylanase" evidence="14">
    <location>
        <begin position="20"/>
        <end position="293"/>
    </location>
</feature>
<keyword evidence="6 14" id="KW-0732">Signal</keyword>
<name>A0AAV9UI24_9PEZI</name>
<reference evidence="17 18" key="1">
    <citation type="submission" date="2019-10" db="EMBL/GenBank/DDBJ databases">
        <authorList>
            <person name="Palmer J.M."/>
        </authorList>
    </citation>
    <scope>NUCLEOTIDE SEQUENCE [LARGE SCALE GENOMIC DNA]</scope>
    <source>
        <strain evidence="17 18">TWF696</strain>
    </source>
</reference>
<feature type="domain" description="CBM1" evidence="15">
    <location>
        <begin position="257"/>
        <end position="293"/>
    </location>
</feature>
<evidence type="ECO:0000259" key="15">
    <source>
        <dbReference type="PROSITE" id="PS51164"/>
    </source>
</evidence>
<dbReference type="EMBL" id="JAVHNQ010000008">
    <property type="protein sequence ID" value="KAK6340706.1"/>
    <property type="molecule type" value="Genomic_DNA"/>
</dbReference>
<keyword evidence="5 11" id="KW-0858">Xylan degradation</keyword>
<evidence type="ECO:0000256" key="14">
    <source>
        <dbReference type="SAM" id="SignalP"/>
    </source>
</evidence>
<accession>A0AAV9UI24</accession>
<organism evidence="17 18">
    <name type="scientific">Orbilia brochopaga</name>
    <dbReference type="NCBI Taxonomy" id="3140254"/>
    <lineage>
        <taxon>Eukaryota</taxon>
        <taxon>Fungi</taxon>
        <taxon>Dikarya</taxon>
        <taxon>Ascomycota</taxon>
        <taxon>Pezizomycotina</taxon>
        <taxon>Orbiliomycetes</taxon>
        <taxon>Orbiliales</taxon>
        <taxon>Orbiliaceae</taxon>
        <taxon>Orbilia</taxon>
    </lineage>
</organism>
<comment type="pathway">
    <text evidence="2 11 12">Glycan degradation; xylan degradation.</text>
</comment>
<dbReference type="PANTHER" id="PTHR46828">
    <property type="entry name" value="ENDO-1,4-BETA-XYLANASE A-RELATED"/>
    <property type="match status" value="1"/>
</dbReference>
<evidence type="ECO:0000256" key="2">
    <source>
        <dbReference type="ARBA" id="ARBA00004851"/>
    </source>
</evidence>
<evidence type="ECO:0000256" key="6">
    <source>
        <dbReference type="ARBA" id="ARBA00022729"/>
    </source>
</evidence>
<comment type="catalytic activity">
    <reaction evidence="1 11 12">
        <text>Endohydrolysis of (1-&gt;4)-beta-D-xylosidic linkages in xylans.</text>
        <dbReference type="EC" id="3.2.1.8"/>
    </reaction>
</comment>
<comment type="similarity">
    <text evidence="3 11 12">Belongs to the glycosyl hydrolase 11 (cellulase G) family.</text>
</comment>
<keyword evidence="18" id="KW-1185">Reference proteome</keyword>
<dbReference type="InterPro" id="IPR001137">
    <property type="entry name" value="Glyco_hydro_11"/>
</dbReference>
<evidence type="ECO:0000256" key="8">
    <source>
        <dbReference type="ARBA" id="ARBA00023277"/>
    </source>
</evidence>
<dbReference type="InterPro" id="IPR013319">
    <property type="entry name" value="GH11/12"/>
</dbReference>
<dbReference type="InterPro" id="IPR033119">
    <property type="entry name" value="GH11_AS_2"/>
</dbReference>
<feature type="active site" description="Nucleophile" evidence="11">
    <location>
        <position position="120"/>
    </location>
</feature>
<dbReference type="AlphaFoldDB" id="A0AAV9UI24"/>
<feature type="region of interest" description="Disordered" evidence="13">
    <location>
        <begin position="224"/>
        <end position="255"/>
    </location>
</feature>
<dbReference type="PROSITE" id="PS00562">
    <property type="entry name" value="CBM1_1"/>
    <property type="match status" value="1"/>
</dbReference>
<feature type="domain" description="GH11" evidence="16">
    <location>
        <begin position="36"/>
        <end position="225"/>
    </location>
</feature>
<evidence type="ECO:0000256" key="3">
    <source>
        <dbReference type="ARBA" id="ARBA00007792"/>
    </source>
</evidence>
<feature type="signal peptide" evidence="14">
    <location>
        <begin position="1"/>
        <end position="19"/>
    </location>
</feature>
<evidence type="ECO:0000256" key="5">
    <source>
        <dbReference type="ARBA" id="ARBA00022651"/>
    </source>
</evidence>
<keyword evidence="9 11" id="KW-0326">Glycosidase</keyword>
<evidence type="ECO:0000256" key="13">
    <source>
        <dbReference type="SAM" id="MobiDB-lite"/>
    </source>
</evidence>
<feature type="compositionally biased region" description="Low complexity" evidence="13">
    <location>
        <begin position="224"/>
        <end position="251"/>
    </location>
</feature>
<dbReference type="Proteomes" id="UP001375240">
    <property type="component" value="Unassembled WGS sequence"/>
</dbReference>
<evidence type="ECO:0000256" key="10">
    <source>
        <dbReference type="ARBA" id="ARBA00023326"/>
    </source>
</evidence>
<dbReference type="InterPro" id="IPR018208">
    <property type="entry name" value="GH11_AS_1"/>
</dbReference>
<feature type="active site" description="Proton donor" evidence="11">
    <location>
        <position position="212"/>
    </location>
</feature>
<gene>
    <name evidence="17" type="ORF">TWF696_009030</name>
</gene>
<proteinExistence type="inferred from homology"/>
<dbReference type="PROSITE" id="PS00777">
    <property type="entry name" value="GH11_2"/>
    <property type="match status" value="1"/>
</dbReference>
<dbReference type="InterPro" id="IPR000254">
    <property type="entry name" value="CBD"/>
</dbReference>
<dbReference type="Gene3D" id="2.60.120.180">
    <property type="match status" value="1"/>
</dbReference>
<evidence type="ECO:0000259" key="16">
    <source>
        <dbReference type="PROSITE" id="PS51761"/>
    </source>
</evidence>
<keyword evidence="7 11" id="KW-0378">Hydrolase</keyword>
<dbReference type="PANTHER" id="PTHR46828:SF2">
    <property type="entry name" value="ENDO-1,4-BETA-XYLANASE A-RELATED"/>
    <property type="match status" value="1"/>
</dbReference>
<sequence length="293" mass="30595">MVSFSTLLAASSAIAGALAAPAPGFSSWDRSLFPRAGTPSSTGTNNGYYYSWWTDGGAQVTYTNLAGGAYSVVWQSGGNFVGGKGWNPGGRRTVTFSGSYNPNGNSYLAVYGWTRNPLIEYYIVESYGTYNPGSGGTRKGSITVDGSTYDVYTSQRVNQPSIDGTQTFMQFWSVRQSKRSSGSVNVGAHFDAWRNLGMNLGSSFDYMIMATEGYFSSGSATITVGSGGSSPTTPPGTSRTTTPGSQPTTPGGNNGGGCSAKWGQCGGIGWTGPQCCQSGSTCQVGNPYYSQCL</sequence>
<dbReference type="GO" id="GO:0031176">
    <property type="term" value="F:endo-1,4-beta-xylanase activity"/>
    <property type="evidence" value="ECO:0007669"/>
    <property type="project" value="UniProtKB-UniRule"/>
</dbReference>
<dbReference type="SUPFAM" id="SSF57180">
    <property type="entry name" value="Cellulose-binding domain"/>
    <property type="match status" value="1"/>
</dbReference>
<dbReference type="PROSITE" id="PS51761">
    <property type="entry name" value="GH11_3"/>
    <property type="match status" value="1"/>
</dbReference>
<evidence type="ECO:0000313" key="17">
    <source>
        <dbReference type="EMBL" id="KAK6340706.1"/>
    </source>
</evidence>
<evidence type="ECO:0000256" key="11">
    <source>
        <dbReference type="PROSITE-ProRule" id="PRU01097"/>
    </source>
</evidence>
<dbReference type="GO" id="GO:0030248">
    <property type="term" value="F:cellulose binding"/>
    <property type="evidence" value="ECO:0007669"/>
    <property type="project" value="InterPro"/>
</dbReference>
<keyword evidence="10 11" id="KW-0624">Polysaccharide degradation</keyword>
<evidence type="ECO:0000256" key="9">
    <source>
        <dbReference type="ARBA" id="ARBA00023295"/>
    </source>
</evidence>
<evidence type="ECO:0000256" key="1">
    <source>
        <dbReference type="ARBA" id="ARBA00000681"/>
    </source>
</evidence>
<dbReference type="InterPro" id="IPR035971">
    <property type="entry name" value="CBD_sf"/>
</dbReference>
<dbReference type="InterPro" id="IPR033123">
    <property type="entry name" value="GH11_dom"/>
</dbReference>
<evidence type="ECO:0000256" key="12">
    <source>
        <dbReference type="RuleBase" id="RU362015"/>
    </source>
</evidence>
<keyword evidence="8 11" id="KW-0119">Carbohydrate metabolism</keyword>
<dbReference type="SMART" id="SM00236">
    <property type="entry name" value="fCBD"/>
    <property type="match status" value="1"/>
</dbReference>
<dbReference type="Pfam" id="PF00734">
    <property type="entry name" value="CBM_1"/>
    <property type="match status" value="1"/>
</dbReference>